<feature type="binding site" evidence="7">
    <location>
        <position position="43"/>
    </location>
    <ligand>
        <name>ATP</name>
        <dbReference type="ChEBI" id="CHEBI:30616"/>
    </ligand>
</feature>
<evidence type="ECO:0000313" key="10">
    <source>
        <dbReference type="Proteomes" id="UP001341444"/>
    </source>
</evidence>
<feature type="binding site" evidence="7">
    <location>
        <begin position="249"/>
        <end position="251"/>
    </location>
    <ligand>
        <name>ATP</name>
        <dbReference type="ChEBI" id="CHEBI:30616"/>
    </ligand>
</feature>
<organism evidence="9 10">
    <name type="scientific">Heyndrickxia acidicola</name>
    <dbReference type="NCBI Taxonomy" id="209389"/>
    <lineage>
        <taxon>Bacteria</taxon>
        <taxon>Bacillati</taxon>
        <taxon>Bacillota</taxon>
        <taxon>Bacilli</taxon>
        <taxon>Bacillales</taxon>
        <taxon>Bacillaceae</taxon>
        <taxon>Heyndrickxia</taxon>
    </lineage>
</organism>
<dbReference type="GO" id="GO:0046522">
    <property type="term" value="F:S-methyl-5-thioribose kinase activity"/>
    <property type="evidence" value="ECO:0007669"/>
    <property type="project" value="UniProtKB-EC"/>
</dbReference>
<evidence type="ECO:0000256" key="1">
    <source>
        <dbReference type="ARBA" id="ARBA00010165"/>
    </source>
</evidence>
<evidence type="ECO:0000256" key="6">
    <source>
        <dbReference type="ARBA" id="ARBA00022840"/>
    </source>
</evidence>
<feature type="domain" description="Aminoglycoside phosphotransferase" evidence="8">
    <location>
        <begin position="36"/>
        <end position="273"/>
    </location>
</feature>
<evidence type="ECO:0000256" key="5">
    <source>
        <dbReference type="ARBA" id="ARBA00022777"/>
    </source>
</evidence>
<dbReference type="EC" id="2.7.1.100" evidence="7"/>
<keyword evidence="4 7" id="KW-0547">Nucleotide-binding</keyword>
<feature type="binding site" evidence="7">
    <location>
        <begin position="114"/>
        <end position="116"/>
    </location>
    <ligand>
        <name>ATP</name>
        <dbReference type="ChEBI" id="CHEBI:30616"/>
    </ligand>
</feature>
<name>A0ABU6MIF0_9BACI</name>
<sequence>MSYTEVKEYEPLTEKTAVTLAKSLGLFSNEILMCNEIGDGNLNLVFHIKDQESQKGIIIKQALPYAKVVGESWPLTLQRSQIEANALKQHGAIVPHFVPEVFYQDELLAITVMEDLSYLRIVRNGLIEGERYPLLADHIGEYLAKTLFYTSEFALPPSKKKEFAKQFSNPELCRITEELVFTDPFFDSESNDFEEELYDEIQSIWQDSLLKLEAAKLKRKFLTEAEALLHGDLHTGSIFANQLETKVIDPEFAFYGPFGFDVGQFFANLIFQAITGNEEKRDFILQQIQQTWKSFVNHFTHAWLHHNIDNFAEVPGFLDSILNKIFEDSIGFAGCELIRRTIGLSHVKDLEGIADKDERIQNKKAALTIGKTCILEHSRVDSIQQFIVLLQEALTGEAKK</sequence>
<comment type="caution">
    <text evidence="9">The sequence shown here is derived from an EMBL/GenBank/DDBJ whole genome shotgun (WGS) entry which is preliminary data.</text>
</comment>
<evidence type="ECO:0000256" key="2">
    <source>
        <dbReference type="ARBA" id="ARBA00011738"/>
    </source>
</evidence>
<comment type="pathway">
    <text evidence="7">Amino-acid biosynthesis; L-methionine biosynthesis via salvage pathway; S-methyl-5-thio-alpha-D-ribose 1-phosphate from S-methyl-5'-thioadenosine (hydrolase route): step 2/2.</text>
</comment>
<keyword evidence="5 7" id="KW-0418">Kinase</keyword>
<dbReference type="HAMAP" id="MF_01683">
    <property type="entry name" value="Salvage_MtnK"/>
    <property type="match status" value="1"/>
</dbReference>
<gene>
    <name evidence="7 9" type="primary">mtnK</name>
    <name evidence="9" type="ORF">P4T90_14675</name>
</gene>
<dbReference type="PANTHER" id="PTHR34273">
    <property type="entry name" value="METHYLTHIORIBOSE KINASE"/>
    <property type="match status" value="1"/>
</dbReference>
<evidence type="ECO:0000256" key="3">
    <source>
        <dbReference type="ARBA" id="ARBA00022679"/>
    </source>
</evidence>
<dbReference type="InterPro" id="IPR009212">
    <property type="entry name" value="Methylthioribose_kinase"/>
</dbReference>
<dbReference type="PIRSF" id="PIRSF031134">
    <property type="entry name" value="MTRK"/>
    <property type="match status" value="1"/>
</dbReference>
<keyword evidence="10" id="KW-1185">Reference proteome</keyword>
<dbReference type="Proteomes" id="UP001341444">
    <property type="component" value="Unassembled WGS sequence"/>
</dbReference>
<evidence type="ECO:0000256" key="7">
    <source>
        <dbReference type="HAMAP-Rule" id="MF_01683"/>
    </source>
</evidence>
<feature type="binding site" evidence="7">
    <location>
        <position position="339"/>
    </location>
    <ligand>
        <name>substrate</name>
    </ligand>
</feature>
<keyword evidence="6 7" id="KW-0067">ATP-binding</keyword>
<comment type="similarity">
    <text evidence="1 7">Belongs to the methylthioribose kinase family.</text>
</comment>
<dbReference type="NCBIfam" id="TIGR01767">
    <property type="entry name" value="MTRK"/>
    <property type="match status" value="1"/>
</dbReference>
<dbReference type="InterPro" id="IPR002575">
    <property type="entry name" value="Aminoglycoside_PTrfase"/>
</dbReference>
<evidence type="ECO:0000259" key="8">
    <source>
        <dbReference type="Pfam" id="PF01636"/>
    </source>
</evidence>
<keyword evidence="7" id="KW-0486">Methionine biosynthesis</keyword>
<dbReference type="RefSeq" id="WP_066264988.1">
    <property type="nucleotide sequence ID" value="NZ_JARMAB010000021.1"/>
</dbReference>
<comment type="catalytic activity">
    <reaction evidence="7">
        <text>5-(methylsulfanyl)-D-ribose + ATP = 5-(methylsulfanyl)-alpha-D-ribose 1-phosphate + ADP + H(+)</text>
        <dbReference type="Rhea" id="RHEA:22312"/>
        <dbReference type="ChEBI" id="CHEBI:15378"/>
        <dbReference type="ChEBI" id="CHEBI:30616"/>
        <dbReference type="ChEBI" id="CHEBI:58533"/>
        <dbReference type="ChEBI" id="CHEBI:78440"/>
        <dbReference type="ChEBI" id="CHEBI:456216"/>
        <dbReference type="EC" id="2.7.1.100"/>
    </reaction>
</comment>
<proteinExistence type="inferred from homology"/>
<dbReference type="Gene3D" id="3.90.1200.10">
    <property type="match status" value="1"/>
</dbReference>
<evidence type="ECO:0000256" key="4">
    <source>
        <dbReference type="ARBA" id="ARBA00022741"/>
    </source>
</evidence>
<dbReference type="Gene3D" id="3.30.200.20">
    <property type="entry name" value="Phosphorylase Kinase, domain 1"/>
    <property type="match status" value="1"/>
</dbReference>
<evidence type="ECO:0000313" key="9">
    <source>
        <dbReference type="EMBL" id="MED1204290.1"/>
    </source>
</evidence>
<dbReference type="SUPFAM" id="SSF56112">
    <property type="entry name" value="Protein kinase-like (PK-like)"/>
    <property type="match status" value="1"/>
</dbReference>
<dbReference type="Pfam" id="PF01636">
    <property type="entry name" value="APH"/>
    <property type="match status" value="1"/>
</dbReference>
<dbReference type="PANTHER" id="PTHR34273:SF2">
    <property type="entry name" value="METHYLTHIORIBOSE KINASE"/>
    <property type="match status" value="1"/>
</dbReference>
<dbReference type="EMBL" id="JARMAB010000021">
    <property type="protein sequence ID" value="MED1204290.1"/>
    <property type="molecule type" value="Genomic_DNA"/>
</dbReference>
<feature type="binding site" evidence="7">
    <location>
        <position position="232"/>
    </location>
    <ligand>
        <name>substrate</name>
    </ligand>
</feature>
<protein>
    <recommendedName>
        <fullName evidence="7">Methylthioribose kinase</fullName>
        <shortName evidence="7">MTR kinase</shortName>
        <ecNumber evidence="7">2.7.1.100</ecNumber>
    </recommendedName>
</protein>
<comment type="function">
    <text evidence="7">Catalyzes the phosphorylation of methylthioribose into methylthioribose-1-phosphate.</text>
</comment>
<comment type="subunit">
    <text evidence="2 7">Homodimer.</text>
</comment>
<accession>A0ABU6MIF0</accession>
<keyword evidence="7" id="KW-0028">Amino-acid biosynthesis</keyword>
<keyword evidence="3 7" id="KW-0808">Transferase</keyword>
<dbReference type="InterPro" id="IPR011009">
    <property type="entry name" value="Kinase-like_dom_sf"/>
</dbReference>
<reference evidence="9 10" key="1">
    <citation type="submission" date="2023-03" db="EMBL/GenBank/DDBJ databases">
        <title>Bacillus Genome Sequencing.</title>
        <authorList>
            <person name="Dunlap C."/>
        </authorList>
    </citation>
    <scope>NUCLEOTIDE SEQUENCE [LARGE SCALE GENOMIC DNA]</scope>
    <source>
        <strain evidence="9 10">B-23453</strain>
    </source>
</reference>
<feature type="binding site" evidence="7">
    <location>
        <position position="60"/>
    </location>
    <ligand>
        <name>ATP</name>
        <dbReference type="ChEBI" id="CHEBI:30616"/>
    </ligand>
</feature>